<evidence type="ECO:0000313" key="2">
    <source>
        <dbReference type="EMBL" id="ARK29906.1"/>
    </source>
</evidence>
<dbReference type="KEGG" id="bkw:BkAM31D_08530"/>
<evidence type="ECO:0000259" key="1">
    <source>
        <dbReference type="Pfam" id="PF12867"/>
    </source>
</evidence>
<dbReference type="EMBL" id="CP020814">
    <property type="protein sequence ID" value="ARK29906.1"/>
    <property type="molecule type" value="Genomic_DNA"/>
</dbReference>
<dbReference type="Pfam" id="PF12867">
    <property type="entry name" value="DinB_2"/>
    <property type="match status" value="1"/>
</dbReference>
<dbReference type="InterPro" id="IPR034660">
    <property type="entry name" value="DinB/YfiT-like"/>
</dbReference>
<keyword evidence="3" id="KW-1185">Reference proteome</keyword>
<gene>
    <name evidence="2" type="ORF">BkAM31D_08530</name>
</gene>
<feature type="domain" description="DinB-like" evidence="1">
    <location>
        <begin position="22"/>
        <end position="152"/>
    </location>
</feature>
<proteinExistence type="predicted"/>
<evidence type="ECO:0000313" key="3">
    <source>
        <dbReference type="Proteomes" id="UP000193006"/>
    </source>
</evidence>
<dbReference type="RefSeq" id="WP_066152254.1">
    <property type="nucleotide sequence ID" value="NZ_CP020814.1"/>
</dbReference>
<dbReference type="Proteomes" id="UP000193006">
    <property type="component" value="Chromosome"/>
</dbReference>
<dbReference type="SUPFAM" id="SSF109854">
    <property type="entry name" value="DinB/YfiT-like putative metalloenzymes"/>
    <property type="match status" value="1"/>
</dbReference>
<accession>A0A1X9M932</accession>
<protein>
    <submittedName>
        <fullName evidence="2">DinB superfamily protein</fullName>
    </submittedName>
</protein>
<name>A0A1X9M932_9BACI</name>
<sequence length="162" mass="18865">MSLLETYQKEMNEAVEQIINKVEDLSEDVIRHKPSKEEWSIMEIICHVEEVIPYWMDELVRVVEAKGTEWGRGLQDEARLAAVAQSPMREVPDVLKGIKEAQQYANDQWTKLSDQDLALEAPHRNPKFGVKPMTFLVEHFITEHLFNHGKQIDRNLSKINEQ</sequence>
<dbReference type="AlphaFoldDB" id="A0A1X9M932"/>
<reference evidence="2 3" key="1">
    <citation type="submission" date="2017-04" db="EMBL/GenBank/DDBJ databases">
        <title>Bacillus krulwichiae AM31D Genome sequencing and assembly.</title>
        <authorList>
            <person name="Krulwich T.A."/>
            <person name="Anastor L."/>
            <person name="Ehrlich R."/>
            <person name="Ehrlich G.D."/>
            <person name="Janto B."/>
        </authorList>
    </citation>
    <scope>NUCLEOTIDE SEQUENCE [LARGE SCALE GENOMIC DNA]</scope>
    <source>
        <strain evidence="2 3">AM31D</strain>
    </source>
</reference>
<dbReference type="Gene3D" id="1.20.120.450">
    <property type="entry name" value="dinb family like domain"/>
    <property type="match status" value="1"/>
</dbReference>
<dbReference type="STRING" id="199441.BkAM31D_08530"/>
<organism evidence="2 3">
    <name type="scientific">Halalkalibacter krulwichiae</name>
    <dbReference type="NCBI Taxonomy" id="199441"/>
    <lineage>
        <taxon>Bacteria</taxon>
        <taxon>Bacillati</taxon>
        <taxon>Bacillota</taxon>
        <taxon>Bacilli</taxon>
        <taxon>Bacillales</taxon>
        <taxon>Bacillaceae</taxon>
        <taxon>Halalkalibacter</taxon>
    </lineage>
</organism>
<dbReference type="InterPro" id="IPR024775">
    <property type="entry name" value="DinB-like"/>
</dbReference>